<dbReference type="Proteomes" id="UP000027265">
    <property type="component" value="Unassembled WGS sequence"/>
</dbReference>
<organism evidence="2 3">
    <name type="scientific">Jaapia argillacea MUCL 33604</name>
    <dbReference type="NCBI Taxonomy" id="933084"/>
    <lineage>
        <taxon>Eukaryota</taxon>
        <taxon>Fungi</taxon>
        <taxon>Dikarya</taxon>
        <taxon>Basidiomycota</taxon>
        <taxon>Agaricomycotina</taxon>
        <taxon>Agaricomycetes</taxon>
        <taxon>Agaricomycetidae</taxon>
        <taxon>Jaapiales</taxon>
        <taxon>Jaapiaceae</taxon>
        <taxon>Jaapia</taxon>
    </lineage>
</organism>
<keyword evidence="1" id="KW-1133">Transmembrane helix</keyword>
<evidence type="ECO:0000256" key="1">
    <source>
        <dbReference type="SAM" id="Phobius"/>
    </source>
</evidence>
<reference evidence="3" key="1">
    <citation type="journal article" date="2014" name="Proc. Natl. Acad. Sci. U.S.A.">
        <title>Extensive sampling of basidiomycete genomes demonstrates inadequacy of the white-rot/brown-rot paradigm for wood decay fungi.</title>
        <authorList>
            <person name="Riley R."/>
            <person name="Salamov A.A."/>
            <person name="Brown D.W."/>
            <person name="Nagy L.G."/>
            <person name="Floudas D."/>
            <person name="Held B.W."/>
            <person name="Levasseur A."/>
            <person name="Lombard V."/>
            <person name="Morin E."/>
            <person name="Otillar R."/>
            <person name="Lindquist E.A."/>
            <person name="Sun H."/>
            <person name="LaButti K.M."/>
            <person name="Schmutz J."/>
            <person name="Jabbour D."/>
            <person name="Luo H."/>
            <person name="Baker S.E."/>
            <person name="Pisabarro A.G."/>
            <person name="Walton J.D."/>
            <person name="Blanchette R.A."/>
            <person name="Henrissat B."/>
            <person name="Martin F."/>
            <person name="Cullen D."/>
            <person name="Hibbett D.S."/>
            <person name="Grigoriev I.V."/>
        </authorList>
    </citation>
    <scope>NUCLEOTIDE SEQUENCE [LARGE SCALE GENOMIC DNA]</scope>
    <source>
        <strain evidence="3">MUCL 33604</strain>
    </source>
</reference>
<dbReference type="EMBL" id="KL197770">
    <property type="protein sequence ID" value="KDQ49903.1"/>
    <property type="molecule type" value="Genomic_DNA"/>
</dbReference>
<dbReference type="InParanoid" id="A0A067P4R7"/>
<dbReference type="HOGENOM" id="CLU_1704483_0_0_1"/>
<keyword evidence="1" id="KW-0812">Transmembrane</keyword>
<name>A0A067P4R7_9AGAM</name>
<evidence type="ECO:0000313" key="2">
    <source>
        <dbReference type="EMBL" id="KDQ49903.1"/>
    </source>
</evidence>
<keyword evidence="1" id="KW-0472">Membrane</keyword>
<accession>A0A067P4R7</accession>
<protein>
    <submittedName>
        <fullName evidence="2">Uncharacterized protein</fullName>
    </submittedName>
</protein>
<feature type="transmembrane region" description="Helical" evidence="1">
    <location>
        <begin position="106"/>
        <end position="128"/>
    </location>
</feature>
<gene>
    <name evidence="2" type="ORF">JAAARDRAFT_612859</name>
</gene>
<keyword evidence="3" id="KW-1185">Reference proteome</keyword>
<dbReference type="AlphaFoldDB" id="A0A067P4R7"/>
<evidence type="ECO:0000313" key="3">
    <source>
        <dbReference type="Proteomes" id="UP000027265"/>
    </source>
</evidence>
<proteinExistence type="predicted"/>
<sequence>MLGWICSRDIRGRLYGQVITIRIPTTAKQRDCTSSRSALERRHLNMAMGILGLVSSPESLVEERDRIETTHFALHTFFLISVLSAFRPRNSHRVPPRVPHRDWTRVYSWALGTLVFAMLTQTTILVSLRDGVVWLMVPQLNLFTKPFPLLETIN</sequence>